<dbReference type="Pfam" id="PF01370">
    <property type="entry name" value="Epimerase"/>
    <property type="match status" value="1"/>
</dbReference>
<evidence type="ECO:0000313" key="4">
    <source>
        <dbReference type="Proteomes" id="UP000280696"/>
    </source>
</evidence>
<comment type="caution">
    <text evidence="3">The sequence shown here is derived from an EMBL/GenBank/DDBJ whole genome shotgun (WGS) entry which is preliminary data.</text>
</comment>
<dbReference type="OrthoDB" id="9789543at2"/>
<proteinExistence type="inferred from homology"/>
<dbReference type="Proteomes" id="UP000280696">
    <property type="component" value="Unassembled WGS sequence"/>
</dbReference>
<dbReference type="InterPro" id="IPR001509">
    <property type="entry name" value="Epimerase_deHydtase"/>
</dbReference>
<reference evidence="3 4" key="1">
    <citation type="submission" date="2018-09" db="EMBL/GenBank/DDBJ databases">
        <title>Murine metabolic-syndrome-specific gut microbial biobank.</title>
        <authorList>
            <person name="Liu C."/>
        </authorList>
    </citation>
    <scope>NUCLEOTIDE SEQUENCE [LARGE SCALE GENOMIC DNA]</scope>
    <source>
        <strain evidence="3 4">0.1xD8-82</strain>
    </source>
</reference>
<evidence type="ECO:0000313" key="3">
    <source>
        <dbReference type="EMBL" id="RKI92367.1"/>
    </source>
</evidence>
<evidence type="ECO:0000259" key="2">
    <source>
        <dbReference type="Pfam" id="PF01370"/>
    </source>
</evidence>
<sequence>MRFLILGGSGYLGSKMVNELAADKHYIVATKRMESNTDRVNSNNVLWIPAHTDAVKTAMLYEPEPFDWVLNMACNYGKSNMLYNNCIAANFLFPLEILNLAIEFGVRNYLTIGTSLPDEFNIYALSKNMLARFGKFYADKHNINFVSLKLEMFYGSDEPVDRFLPSLVRKCKNNEVLNVTIGTQLRDIIAIQDVVQAIIHIINFGVKGYKEIPIGTGEAPSIREIVEFVHTETQSNSQICFGAIPMRPNEPDCVADISKLKEMGFSCQYSWKTGLQKMIQNIE</sequence>
<dbReference type="AlphaFoldDB" id="A0A3A9ALU1"/>
<keyword evidence="4" id="KW-1185">Reference proteome</keyword>
<feature type="domain" description="NAD-dependent epimerase/dehydratase" evidence="2">
    <location>
        <begin position="4"/>
        <end position="206"/>
    </location>
</feature>
<accession>A0A3A9ALU1</accession>
<dbReference type="PANTHER" id="PTHR43000">
    <property type="entry name" value="DTDP-D-GLUCOSE 4,6-DEHYDRATASE-RELATED"/>
    <property type="match status" value="1"/>
</dbReference>
<dbReference type="EMBL" id="RAYQ01000005">
    <property type="protein sequence ID" value="RKI92367.1"/>
    <property type="molecule type" value="Genomic_DNA"/>
</dbReference>
<dbReference type="Gene3D" id="3.40.50.720">
    <property type="entry name" value="NAD(P)-binding Rossmann-like Domain"/>
    <property type="match status" value="1"/>
</dbReference>
<protein>
    <submittedName>
        <fullName evidence="3">NAD(P)-dependent oxidoreductase</fullName>
    </submittedName>
</protein>
<dbReference type="InterPro" id="IPR036291">
    <property type="entry name" value="NAD(P)-bd_dom_sf"/>
</dbReference>
<organism evidence="3 4">
    <name type="scientific">Parablautia intestinalis</name>
    <dbReference type="NCBI Taxonomy" id="2320100"/>
    <lineage>
        <taxon>Bacteria</taxon>
        <taxon>Bacillati</taxon>
        <taxon>Bacillota</taxon>
        <taxon>Clostridia</taxon>
        <taxon>Lachnospirales</taxon>
        <taxon>Lachnospiraceae</taxon>
        <taxon>Parablautia</taxon>
    </lineage>
</organism>
<gene>
    <name evidence="3" type="ORF">D7V94_06710</name>
</gene>
<name>A0A3A9ALU1_9FIRM</name>
<dbReference type="RefSeq" id="WP_120468077.1">
    <property type="nucleotide sequence ID" value="NZ_RAYQ01000005.1"/>
</dbReference>
<comment type="similarity">
    <text evidence="1">Belongs to the NAD(P)-dependent epimerase/dehydratase family.</text>
</comment>
<dbReference type="SUPFAM" id="SSF51735">
    <property type="entry name" value="NAD(P)-binding Rossmann-fold domains"/>
    <property type="match status" value="1"/>
</dbReference>
<evidence type="ECO:0000256" key="1">
    <source>
        <dbReference type="ARBA" id="ARBA00007637"/>
    </source>
</evidence>